<name>A0A931FSF9_9HYPH</name>
<keyword evidence="2" id="KW-1133">Transmembrane helix</keyword>
<keyword evidence="4" id="KW-1185">Reference proteome</keyword>
<proteinExistence type="predicted"/>
<keyword evidence="2" id="KW-0812">Transmembrane</keyword>
<evidence type="ECO:0000313" key="3">
    <source>
        <dbReference type="EMBL" id="MBF9235568.1"/>
    </source>
</evidence>
<dbReference type="RefSeq" id="WP_196273563.1">
    <property type="nucleotide sequence ID" value="NZ_JADQDO010000016.1"/>
</dbReference>
<dbReference type="Proteomes" id="UP000599312">
    <property type="component" value="Unassembled WGS sequence"/>
</dbReference>
<evidence type="ECO:0000256" key="2">
    <source>
        <dbReference type="SAM" id="Phobius"/>
    </source>
</evidence>
<keyword evidence="1" id="KW-0175">Coiled coil</keyword>
<protein>
    <submittedName>
        <fullName evidence="3">Uncharacterized protein</fullName>
    </submittedName>
</protein>
<reference evidence="3" key="1">
    <citation type="submission" date="2020-11" db="EMBL/GenBank/DDBJ databases">
        <authorList>
            <person name="Kim M.K."/>
        </authorList>
    </citation>
    <scope>NUCLEOTIDE SEQUENCE</scope>
    <source>
        <strain evidence="3">BT350</strain>
    </source>
</reference>
<keyword evidence="2" id="KW-0472">Membrane</keyword>
<gene>
    <name evidence="3" type="ORF">I2H38_19585</name>
</gene>
<accession>A0A931FSF9</accession>
<feature type="transmembrane region" description="Helical" evidence="2">
    <location>
        <begin position="12"/>
        <end position="33"/>
    </location>
</feature>
<dbReference type="Gene3D" id="1.20.5.340">
    <property type="match status" value="1"/>
</dbReference>
<evidence type="ECO:0000313" key="4">
    <source>
        <dbReference type="Proteomes" id="UP000599312"/>
    </source>
</evidence>
<feature type="coiled-coil region" evidence="1">
    <location>
        <begin position="53"/>
        <end position="108"/>
    </location>
</feature>
<organism evidence="3 4">
    <name type="scientific">Microvirga alba</name>
    <dbReference type="NCBI Taxonomy" id="2791025"/>
    <lineage>
        <taxon>Bacteria</taxon>
        <taxon>Pseudomonadati</taxon>
        <taxon>Pseudomonadota</taxon>
        <taxon>Alphaproteobacteria</taxon>
        <taxon>Hyphomicrobiales</taxon>
        <taxon>Methylobacteriaceae</taxon>
        <taxon>Microvirga</taxon>
    </lineage>
</organism>
<dbReference type="EMBL" id="JADQDO010000016">
    <property type="protein sequence ID" value="MBF9235568.1"/>
    <property type="molecule type" value="Genomic_DNA"/>
</dbReference>
<evidence type="ECO:0000256" key="1">
    <source>
        <dbReference type="SAM" id="Coils"/>
    </source>
</evidence>
<sequence>MDETTNSIAEWVKLVSATGIGGLIMAFFARFTFRKFAEENAASQRAGGESDIIEQLRKEVDRLAGINETLSRKVQELQDQLIQLRSENAELKAEIQQLNFQIKSMRHANQ</sequence>
<comment type="caution">
    <text evidence="3">The sequence shown here is derived from an EMBL/GenBank/DDBJ whole genome shotgun (WGS) entry which is preliminary data.</text>
</comment>
<dbReference type="AlphaFoldDB" id="A0A931FSF9"/>